<dbReference type="EC" id="2.3.2.3" evidence="6"/>
<name>A0A9D9D8F6_9BACL</name>
<keyword evidence="4 6" id="KW-1133">Transmembrane helix</keyword>
<comment type="caution">
    <text evidence="8">The sequence shown here is derived from an EMBL/GenBank/DDBJ whole genome shotgun (WGS) entry which is preliminary data.</text>
</comment>
<dbReference type="InterPro" id="IPR022791">
    <property type="entry name" value="L-PG_synthase/AglD"/>
</dbReference>
<feature type="transmembrane region" description="Helical" evidence="6">
    <location>
        <begin position="195"/>
        <end position="215"/>
    </location>
</feature>
<feature type="transmembrane region" description="Helical" evidence="6">
    <location>
        <begin position="110"/>
        <end position="128"/>
    </location>
</feature>
<dbReference type="GO" id="GO:0050071">
    <property type="term" value="F:phosphatidylglycerol lysyltransferase activity"/>
    <property type="evidence" value="ECO:0007669"/>
    <property type="project" value="UniProtKB-EC"/>
</dbReference>
<keyword evidence="5 6" id="KW-0472">Membrane</keyword>
<evidence type="ECO:0000313" key="8">
    <source>
        <dbReference type="EMBL" id="MBO8413853.1"/>
    </source>
</evidence>
<feature type="transmembrane region" description="Helical" evidence="6">
    <location>
        <begin position="33"/>
        <end position="54"/>
    </location>
</feature>
<comment type="catalytic activity">
    <reaction evidence="6">
        <text>L-lysyl-tRNA(Lys) + a 1,2-diacyl-sn-glycero-3-phospho-(1'-sn-glycerol) = a 1,2-diacyl-sn-glycero-3-phospho-1'-(3'-O-L-lysyl)-sn-glycerol + tRNA(Lys)</text>
        <dbReference type="Rhea" id="RHEA:10668"/>
        <dbReference type="Rhea" id="RHEA-COMP:9696"/>
        <dbReference type="Rhea" id="RHEA-COMP:9697"/>
        <dbReference type="ChEBI" id="CHEBI:64716"/>
        <dbReference type="ChEBI" id="CHEBI:75792"/>
        <dbReference type="ChEBI" id="CHEBI:78442"/>
        <dbReference type="ChEBI" id="CHEBI:78529"/>
        <dbReference type="EC" id="2.3.2.3"/>
    </reaction>
</comment>
<dbReference type="NCBIfam" id="TIGR00374">
    <property type="entry name" value="flippase-like domain"/>
    <property type="match status" value="1"/>
</dbReference>
<dbReference type="EMBL" id="JADING010000001">
    <property type="protein sequence ID" value="MBO8413853.1"/>
    <property type="molecule type" value="Genomic_DNA"/>
</dbReference>
<accession>A0A9D9D8F6</accession>
<evidence type="ECO:0000256" key="5">
    <source>
        <dbReference type="ARBA" id="ARBA00023136"/>
    </source>
</evidence>
<keyword evidence="6" id="KW-0046">Antibiotic resistance</keyword>
<keyword evidence="6" id="KW-0808">Transferase</keyword>
<dbReference type="PANTHER" id="PTHR37693:SF1">
    <property type="entry name" value="INTEGRAL MEMBRANE PROTEIN"/>
    <property type="match status" value="1"/>
</dbReference>
<reference evidence="8" key="2">
    <citation type="journal article" date="2021" name="PeerJ">
        <title>Extensive microbial diversity within the chicken gut microbiome revealed by metagenomics and culture.</title>
        <authorList>
            <person name="Gilroy R."/>
            <person name="Ravi A."/>
            <person name="Getino M."/>
            <person name="Pursley I."/>
            <person name="Horton D.L."/>
            <person name="Alikhan N.F."/>
            <person name="Baker D."/>
            <person name="Gharbi K."/>
            <person name="Hall N."/>
            <person name="Watson M."/>
            <person name="Adriaenssens E.M."/>
            <person name="Foster-Nyarko E."/>
            <person name="Jarju S."/>
            <person name="Secka A."/>
            <person name="Antonio M."/>
            <person name="Oren A."/>
            <person name="Chaudhuri R.R."/>
            <person name="La Ragione R."/>
            <person name="Hildebrand F."/>
            <person name="Pallen M.J."/>
        </authorList>
    </citation>
    <scope>NUCLEOTIDE SEQUENCE</scope>
    <source>
        <strain evidence="8">1748</strain>
    </source>
</reference>
<evidence type="ECO:0000256" key="2">
    <source>
        <dbReference type="ARBA" id="ARBA00022475"/>
    </source>
</evidence>
<feature type="compositionally biased region" description="Basic and acidic residues" evidence="7">
    <location>
        <begin position="1"/>
        <end position="17"/>
    </location>
</feature>
<organism evidence="8 9">
    <name type="scientific">Candidatus Scatoplasma merdavium</name>
    <dbReference type="NCBI Taxonomy" id="2840932"/>
    <lineage>
        <taxon>Bacteria</taxon>
        <taxon>Bacillati</taxon>
        <taxon>Bacillota</taxon>
        <taxon>Bacilli</taxon>
        <taxon>Bacillales</taxon>
        <taxon>Candidatus Scatoplasma</taxon>
    </lineage>
</organism>
<feature type="transmembrane region" description="Helical" evidence="6">
    <location>
        <begin position="221"/>
        <end position="239"/>
    </location>
</feature>
<feature type="region of interest" description="Disordered" evidence="7">
    <location>
        <begin position="1"/>
        <end position="24"/>
    </location>
</feature>
<sequence>MDTDKTIKEDKKFKEESSSEETSSKMTPKSKRILKYVLTIAFMLAVTALALWYVLKDQETLNLTIQAIKEANVWFIILMIVFIIANLFIEGVVLMIFARLYKKSYKAYQGCLNGLIGSFFSAITPFSSGGQFVQAYTFSKQGVRPANAASILVMLFIVSQTVIVLYGTAAIIFGYQSTIVKMEAMQIFGLEISPIWLSFIGYAMNIITLGSMLLLAFCRPLHHFILTTGVNLGAKLHLIKNPKRKRTELAASVATFRIELQRLFKNAWILIIVLVLEIARSTFYNSLPYLAGLALGVDIGDKYFECLWSTSYLSMITCFIPTPGGSGASEGGFQLLFLSLFGDMTPAANILFRSISFYFSLFLGLIVFLFYRGSPKESVSNYNLHKTFVDLRIIAYADATKGEVEPVLEEVEHNSLLKTQENNVKGKSLRETISLKINNKLMNSRKVDSSYAKYQAMPYITSDDIAKSFDDIKNTLIMNQEDIYADEESVDGTMIEYSKEGLQNLYSEISSIEAEKEEEKKKNSEVDKAIQEDLEALIAEEKKKKERQARRKEKKAMKKAKKEQTK</sequence>
<evidence type="ECO:0000313" key="9">
    <source>
        <dbReference type="Proteomes" id="UP000823629"/>
    </source>
</evidence>
<evidence type="ECO:0000256" key="7">
    <source>
        <dbReference type="SAM" id="MobiDB-lite"/>
    </source>
</evidence>
<feature type="transmembrane region" description="Helical" evidence="6">
    <location>
        <begin position="148"/>
        <end position="175"/>
    </location>
</feature>
<feature type="compositionally biased region" description="Basic residues" evidence="7">
    <location>
        <begin position="544"/>
        <end position="566"/>
    </location>
</feature>
<proteinExistence type="inferred from homology"/>
<dbReference type="GO" id="GO:0005886">
    <property type="term" value="C:plasma membrane"/>
    <property type="evidence" value="ECO:0007669"/>
    <property type="project" value="UniProtKB-SubCell"/>
</dbReference>
<dbReference type="Pfam" id="PF03706">
    <property type="entry name" value="LPG_synthase_TM"/>
    <property type="match status" value="1"/>
</dbReference>
<comment type="subcellular location">
    <subcellularLocation>
        <location evidence="1 6">Cell membrane</location>
        <topology evidence="1 6">Multi-pass membrane protein</topology>
    </subcellularLocation>
</comment>
<feature type="transmembrane region" description="Helical" evidence="6">
    <location>
        <begin position="350"/>
        <end position="371"/>
    </location>
</feature>
<comment type="function">
    <text evidence="6">Catalyzes the transfer of a lysyl group from L-lysyl-tRNA(Lys) to membrane-bound phosphatidylglycerol (PG), which produces lysylphosphatidylglycerol (LPG), a major component of the bacterial membrane with a positive net charge. LPG synthesis contributes to bacterial virulence as it is involved in the resistance mechanism against cationic antimicrobial peptides (CAMP) produces by the host's immune system (defensins, cathelicidins) and by the competing microorganisms.</text>
</comment>
<dbReference type="Proteomes" id="UP000823629">
    <property type="component" value="Unassembled WGS sequence"/>
</dbReference>
<feature type="transmembrane region" description="Helical" evidence="6">
    <location>
        <begin position="267"/>
        <end position="287"/>
    </location>
</feature>
<keyword evidence="6" id="KW-0443">Lipid metabolism</keyword>
<keyword evidence="2" id="KW-1003">Cell membrane</keyword>
<dbReference type="AlphaFoldDB" id="A0A9D9D8F6"/>
<keyword evidence="3 6" id="KW-0812">Transmembrane</keyword>
<evidence type="ECO:0000256" key="3">
    <source>
        <dbReference type="ARBA" id="ARBA00022692"/>
    </source>
</evidence>
<comment type="similarity">
    <text evidence="6">Belongs to the LPG synthase family.</text>
</comment>
<dbReference type="GO" id="GO:0006629">
    <property type="term" value="P:lipid metabolic process"/>
    <property type="evidence" value="ECO:0007669"/>
    <property type="project" value="UniProtKB-KW"/>
</dbReference>
<reference evidence="8" key="1">
    <citation type="submission" date="2020-10" db="EMBL/GenBank/DDBJ databases">
        <authorList>
            <person name="Gilroy R."/>
        </authorList>
    </citation>
    <scope>NUCLEOTIDE SEQUENCE</scope>
    <source>
        <strain evidence="8">1748</strain>
    </source>
</reference>
<evidence type="ECO:0000256" key="1">
    <source>
        <dbReference type="ARBA" id="ARBA00004651"/>
    </source>
</evidence>
<evidence type="ECO:0000256" key="4">
    <source>
        <dbReference type="ARBA" id="ARBA00022989"/>
    </source>
</evidence>
<evidence type="ECO:0000256" key="6">
    <source>
        <dbReference type="RuleBase" id="RU363042"/>
    </source>
</evidence>
<feature type="region of interest" description="Disordered" evidence="7">
    <location>
        <begin position="540"/>
        <end position="566"/>
    </location>
</feature>
<protein>
    <recommendedName>
        <fullName evidence="6">Phosphatidylglycerol lysyltransferase</fullName>
        <ecNumber evidence="6">2.3.2.3</ecNumber>
    </recommendedName>
    <alternativeName>
        <fullName evidence="6">Lysylphosphatidylglycerol synthase</fullName>
    </alternativeName>
</protein>
<feature type="transmembrane region" description="Helical" evidence="6">
    <location>
        <begin position="74"/>
        <end position="98"/>
    </location>
</feature>
<gene>
    <name evidence="6" type="primary">mprF</name>
    <name evidence="8" type="ORF">IAC78_00005</name>
</gene>
<dbReference type="PANTHER" id="PTHR37693">
    <property type="entry name" value="PHOSPHATIDYLGLYCEROL LYSYLTRANSFERASE"/>
    <property type="match status" value="1"/>
</dbReference>
<dbReference type="GO" id="GO:0046677">
    <property type="term" value="P:response to antibiotic"/>
    <property type="evidence" value="ECO:0007669"/>
    <property type="project" value="UniProtKB-KW"/>
</dbReference>